<dbReference type="KEGG" id="goe:100897176"/>
<proteinExistence type="predicted"/>
<gene>
    <name evidence="5" type="primary">LOC100897176</name>
</gene>
<sequence>MDEFSNSVVQSTKSDTCAKIIALWSSILPILKFSACTSPLRCCSDNAIATVNCVGPKAQLPRIRDAPSSSSRRRSSSDTQKSLRRNYSFLDDGARDVLAPTEWGFPVPKKGQSLCDFLSSGDFQTHMSPLDKENAHFYIAEAIIQAIEHLHCSAGRRGTQHQPTSESDLESTTNVPSKPRRKRREKKLTTDSSDSGTVALLSTDYATSLSPESSDEADDASDTSIASENSQTPMSAEGVALCLLRNFRDKPLPKASDLTWMITDDDNVPQQLIPLPDSWPVAPDEPSQFRTRGNQQWAPPRRQIIYNKIFRDGNAKEGLKLQNYRCAGCGMKTMPNTRLRLCHYLGKYFCQLCHRNAKSVIPARIVMKWDFSQCPVSEFARELLESLYCDPVFDLFDYSRSVFTKSRTLNKVTELRGALQSAAQYVTLCKNANRERLLRVSDYLYLDQFKYSLNDFVQAQSGELYRALLDTYQRCVDHIRTCQRCHSQGYFCELCRRSEIIFPFDREYVVQCASCRACYHKSCVRRGFICSKCKRLQKRMYETIQEAEEAVEC</sequence>
<feature type="domain" description="Rubicon Homology" evidence="3">
    <location>
        <begin position="340"/>
        <end position="540"/>
    </location>
</feature>
<name>A0AAJ6QZ21_9ACAR</name>
<dbReference type="PANTHER" id="PTHR45971">
    <property type="entry name" value="PHOX (PX) DOMAIN-CONTAINING PROTEIN"/>
    <property type="match status" value="1"/>
</dbReference>
<evidence type="ECO:0000256" key="1">
    <source>
        <dbReference type="ARBA" id="ARBA00023006"/>
    </source>
</evidence>
<accession>A0AAJ6QZ21</accession>
<dbReference type="GO" id="GO:0006914">
    <property type="term" value="P:autophagy"/>
    <property type="evidence" value="ECO:0007669"/>
    <property type="project" value="UniProtKB-KW"/>
</dbReference>
<feature type="compositionally biased region" description="Polar residues" evidence="2">
    <location>
        <begin position="160"/>
        <end position="176"/>
    </location>
</feature>
<evidence type="ECO:0000313" key="5">
    <source>
        <dbReference type="RefSeq" id="XP_003748540.1"/>
    </source>
</evidence>
<dbReference type="InterPro" id="IPR025258">
    <property type="entry name" value="RH_dom"/>
</dbReference>
<feature type="region of interest" description="Disordered" evidence="2">
    <location>
        <begin position="61"/>
        <end position="82"/>
    </location>
</feature>
<keyword evidence="4" id="KW-1185">Reference proteome</keyword>
<organism evidence="4 5">
    <name type="scientific">Galendromus occidentalis</name>
    <name type="common">western predatory mite</name>
    <dbReference type="NCBI Taxonomy" id="34638"/>
    <lineage>
        <taxon>Eukaryota</taxon>
        <taxon>Metazoa</taxon>
        <taxon>Ecdysozoa</taxon>
        <taxon>Arthropoda</taxon>
        <taxon>Chelicerata</taxon>
        <taxon>Arachnida</taxon>
        <taxon>Acari</taxon>
        <taxon>Parasitiformes</taxon>
        <taxon>Mesostigmata</taxon>
        <taxon>Gamasina</taxon>
        <taxon>Phytoseioidea</taxon>
        <taxon>Phytoseiidae</taxon>
        <taxon>Typhlodrominae</taxon>
        <taxon>Galendromus</taxon>
    </lineage>
</organism>
<feature type="region of interest" description="Disordered" evidence="2">
    <location>
        <begin position="155"/>
        <end position="232"/>
    </location>
</feature>
<dbReference type="Pfam" id="PF21054">
    <property type="entry name" value="RUBC_PIKBD"/>
    <property type="match status" value="1"/>
</dbReference>
<dbReference type="Proteomes" id="UP000694867">
    <property type="component" value="Unplaced"/>
</dbReference>
<dbReference type="GO" id="GO:1901981">
    <property type="term" value="F:phosphatidylinositol phosphate binding"/>
    <property type="evidence" value="ECO:0007669"/>
    <property type="project" value="TreeGrafter"/>
</dbReference>
<dbReference type="RefSeq" id="XP_003748540.1">
    <property type="nucleotide sequence ID" value="XM_003748492.1"/>
</dbReference>
<dbReference type="GeneID" id="100897176"/>
<dbReference type="InterPro" id="IPR048569">
    <property type="entry name" value="RUBC_PIKBD"/>
</dbReference>
<dbReference type="Pfam" id="PF13901">
    <property type="entry name" value="RH_dom"/>
    <property type="match status" value="1"/>
</dbReference>
<evidence type="ECO:0000313" key="4">
    <source>
        <dbReference type="Proteomes" id="UP000694867"/>
    </source>
</evidence>
<dbReference type="AlphaFoldDB" id="A0AAJ6QZ21"/>
<evidence type="ECO:0000259" key="3">
    <source>
        <dbReference type="SMART" id="SM01175"/>
    </source>
</evidence>
<dbReference type="PANTHER" id="PTHR45971:SF1">
    <property type="entry name" value="RUBICON, ISOFORM A"/>
    <property type="match status" value="1"/>
</dbReference>
<dbReference type="InterPro" id="IPR052428">
    <property type="entry name" value="Autophagy_HostDef_Reg"/>
</dbReference>
<keyword evidence="1" id="KW-0072">Autophagy</keyword>
<evidence type="ECO:0000256" key="2">
    <source>
        <dbReference type="SAM" id="MobiDB-lite"/>
    </source>
</evidence>
<dbReference type="SMART" id="SM01175">
    <property type="entry name" value="DUF4206"/>
    <property type="match status" value="1"/>
</dbReference>
<reference evidence="5" key="1">
    <citation type="submission" date="2025-08" db="UniProtKB">
        <authorList>
            <consortium name="RefSeq"/>
        </authorList>
    </citation>
    <scope>IDENTIFICATION</scope>
</reference>
<protein>
    <submittedName>
        <fullName evidence="5">Run domain Beclin-1-interacting and cysteine-rich domain-containing protein</fullName>
    </submittedName>
</protein>